<feature type="transmembrane region" description="Helical" evidence="3">
    <location>
        <begin position="51"/>
        <end position="73"/>
    </location>
</feature>
<evidence type="ECO:0000259" key="4">
    <source>
        <dbReference type="Pfam" id="PF14257"/>
    </source>
</evidence>
<feature type="coiled-coil region" evidence="1">
    <location>
        <begin position="271"/>
        <end position="298"/>
    </location>
</feature>
<keyword evidence="3" id="KW-0472">Membrane</keyword>
<evidence type="ECO:0000313" key="6">
    <source>
        <dbReference type="Proteomes" id="UP000657592"/>
    </source>
</evidence>
<proteinExistence type="predicted"/>
<evidence type="ECO:0000313" key="5">
    <source>
        <dbReference type="EMBL" id="GGH39764.1"/>
    </source>
</evidence>
<reference evidence="5" key="2">
    <citation type="submission" date="2020-09" db="EMBL/GenBank/DDBJ databases">
        <authorList>
            <person name="Sun Q."/>
            <person name="Zhou Y."/>
        </authorList>
    </citation>
    <scope>NUCLEOTIDE SEQUENCE</scope>
    <source>
        <strain evidence="5">CGMCC 1.15794</strain>
    </source>
</reference>
<feature type="region of interest" description="Disordered" evidence="2">
    <location>
        <begin position="106"/>
        <end position="139"/>
    </location>
</feature>
<sequence length="377" mass="38943">MSANDKPADAAPEALPDVSEETLERMEARVFDAIADHRASQHARGRRRRRLWQGGAVAAAIVAVAAVISPAVMQGISGSGSGGATIGVTSEAGPGMPEIVQVPAEPDPLSGGDVGDGGSGAVREDAAVSPGTSSPLRAETAREVARTATAVVVVDDVEHAADAVAGLAAEHGGWVEQLSVGGDRRLVSPHGEYMPIPVPDDGGYVSIRVPAESLEAAMAALDDLGEVSSSRVHTEDVTTQALDLRARVDAARAFVERLQALLAEAASVSDLVEVETALAQRQSELESLEQQLEHLDGRVTMSALAVSLVTDAPPVEPDPTGFADGLRAGWNGLLATVNGIVVALGFLLPWVAVLGFTGAVVWAVARLVRRARRARDG</sequence>
<dbReference type="EMBL" id="BMJY01000003">
    <property type="protein sequence ID" value="GGH39764.1"/>
    <property type="molecule type" value="Genomic_DNA"/>
</dbReference>
<evidence type="ECO:0000256" key="2">
    <source>
        <dbReference type="SAM" id="MobiDB-lite"/>
    </source>
</evidence>
<reference evidence="5" key="1">
    <citation type="journal article" date="2014" name="Int. J. Syst. Evol. Microbiol.">
        <title>Complete genome sequence of Corynebacterium casei LMG S-19264T (=DSM 44701T), isolated from a smear-ripened cheese.</title>
        <authorList>
            <consortium name="US DOE Joint Genome Institute (JGI-PGF)"/>
            <person name="Walter F."/>
            <person name="Albersmeier A."/>
            <person name="Kalinowski J."/>
            <person name="Ruckert C."/>
        </authorList>
    </citation>
    <scope>NUCLEOTIDE SEQUENCE</scope>
    <source>
        <strain evidence="5">CGMCC 1.15794</strain>
    </source>
</reference>
<feature type="transmembrane region" description="Helical" evidence="3">
    <location>
        <begin position="340"/>
        <end position="365"/>
    </location>
</feature>
<keyword evidence="6" id="KW-1185">Reference proteome</keyword>
<keyword evidence="3" id="KW-1133">Transmembrane helix</keyword>
<organism evidence="5 6">
    <name type="scientific">Microbacterium album</name>
    <dbReference type="NCBI Taxonomy" id="2053191"/>
    <lineage>
        <taxon>Bacteria</taxon>
        <taxon>Bacillati</taxon>
        <taxon>Actinomycetota</taxon>
        <taxon>Actinomycetes</taxon>
        <taxon>Micrococcales</taxon>
        <taxon>Microbacteriaceae</taxon>
        <taxon>Microbacterium</taxon>
    </lineage>
</organism>
<dbReference type="RefSeq" id="WP_188755274.1">
    <property type="nucleotide sequence ID" value="NZ_BMJY01000003.1"/>
</dbReference>
<name>A0A917ICX3_9MICO</name>
<accession>A0A917ICX3</accession>
<dbReference type="Pfam" id="PF14257">
    <property type="entry name" value="DUF4349"/>
    <property type="match status" value="1"/>
</dbReference>
<comment type="caution">
    <text evidence="5">The sequence shown here is derived from an EMBL/GenBank/DDBJ whole genome shotgun (WGS) entry which is preliminary data.</text>
</comment>
<protein>
    <recommendedName>
        <fullName evidence="4">DUF4349 domain-containing protein</fullName>
    </recommendedName>
</protein>
<keyword evidence="3" id="KW-0812">Transmembrane</keyword>
<dbReference type="InterPro" id="IPR025645">
    <property type="entry name" value="DUF4349"/>
</dbReference>
<dbReference type="AlphaFoldDB" id="A0A917ICX3"/>
<dbReference type="Proteomes" id="UP000657592">
    <property type="component" value="Unassembled WGS sequence"/>
</dbReference>
<keyword evidence="1" id="KW-0175">Coiled coil</keyword>
<evidence type="ECO:0000256" key="1">
    <source>
        <dbReference type="SAM" id="Coils"/>
    </source>
</evidence>
<evidence type="ECO:0000256" key="3">
    <source>
        <dbReference type="SAM" id="Phobius"/>
    </source>
</evidence>
<gene>
    <name evidence="5" type="ORF">GCM10010921_11240</name>
</gene>
<feature type="domain" description="DUF4349" evidence="4">
    <location>
        <begin position="142"/>
        <end position="362"/>
    </location>
</feature>